<reference evidence="4 5" key="1">
    <citation type="journal article" date="2018" name="Evol. Lett.">
        <title>Horizontal gene cluster transfer increased hallucinogenic mushroom diversity.</title>
        <authorList>
            <person name="Reynolds H.T."/>
            <person name="Vijayakumar V."/>
            <person name="Gluck-Thaler E."/>
            <person name="Korotkin H.B."/>
            <person name="Matheny P.B."/>
            <person name="Slot J.C."/>
        </authorList>
    </citation>
    <scope>NUCLEOTIDE SEQUENCE [LARGE SCALE GENOMIC DNA]</scope>
    <source>
        <strain evidence="4 5">2629</strain>
    </source>
</reference>
<feature type="domain" description="L-tryptophan decarboxylase PsiD-like" evidence="3">
    <location>
        <begin position="56"/>
        <end position="191"/>
    </location>
</feature>
<keyword evidence="5" id="KW-1185">Reference proteome</keyword>
<protein>
    <recommendedName>
        <fullName evidence="3">L-tryptophan decarboxylase PsiD-like domain-containing protein</fullName>
    </recommendedName>
</protein>
<proteinExistence type="predicted"/>
<comment type="caution">
    <text evidence="4">The sequence shown here is derived from an EMBL/GenBank/DDBJ whole genome shotgun (WGS) entry which is preliminary data.</text>
</comment>
<accession>A0A409YH77</accession>
<evidence type="ECO:0000256" key="1">
    <source>
        <dbReference type="ARBA" id="ARBA00022793"/>
    </source>
</evidence>
<name>A0A409YH77_9AGAR</name>
<keyword evidence="2" id="KW-0456">Lyase</keyword>
<dbReference type="PANTHER" id="PTHR10067">
    <property type="entry name" value="PHOSPHATIDYLSERINE DECARBOXYLASE"/>
    <property type="match status" value="1"/>
</dbReference>
<sequence length="446" mass="49401">MSSITSVHHSYRRDVSKRMSRYAGWLPANPAVHRAFLRKHHEHGATRMRSRAAHTPSVERFEAAIKADPVMVFLFDQVFLQQAIVPGVPSIANFDDLLHQMDCVVVQAPAFYIARDEQGNEIGEPIGVPLYLLYDLLSNTGAAYDLFRMPAFNVAMKELLDTWGVYLTTPPSASVLNDGPEGWFSPAAIATLEEGRGNFNATYITPDPTAVDRGYESWDAFFTREFQPNARPIIAANDPTIIHNACESTVYNIARDVKLHDKFWLKAQPYSLYDIMNRNDEDASKFVGGTVYQAFLSPQDYHRWHAPFNGIVRKVVNVPGTYYAVLPDDGAPANDPDLKPGDPHGALIRSQAWLTLSSARALIFIESPNPSIGLMCFVGVGMAEVSTCEITVKEGDEVVTGQQIGMFHFGGSSHAMIFGPQANITFADVVQTDKHLQINTILAQVQ</sequence>
<dbReference type="Pfam" id="PF12588">
    <property type="entry name" value="PSDC"/>
    <property type="match status" value="1"/>
</dbReference>
<dbReference type="PANTHER" id="PTHR10067:SF9">
    <property type="entry name" value="PHOSPHATIDYLSERINE DECARBOXYLASE FAMILY PROTEIN (AFU_ORTHOLOGUE AFUA_7G01730)"/>
    <property type="match status" value="1"/>
</dbReference>
<dbReference type="EMBL" id="NHTK01001173">
    <property type="protein sequence ID" value="PPR02342.1"/>
    <property type="molecule type" value="Genomic_DNA"/>
</dbReference>
<evidence type="ECO:0000259" key="3">
    <source>
        <dbReference type="Pfam" id="PF12588"/>
    </source>
</evidence>
<evidence type="ECO:0000256" key="2">
    <source>
        <dbReference type="ARBA" id="ARBA00023239"/>
    </source>
</evidence>
<gene>
    <name evidence="4" type="ORF">CVT24_011686</name>
</gene>
<dbReference type="InParanoid" id="A0A409YH77"/>
<evidence type="ECO:0000313" key="5">
    <source>
        <dbReference type="Proteomes" id="UP000284842"/>
    </source>
</evidence>
<dbReference type="Proteomes" id="UP000284842">
    <property type="component" value="Unassembled WGS sequence"/>
</dbReference>
<dbReference type="Pfam" id="PF02666">
    <property type="entry name" value="PS_Dcarbxylase"/>
    <property type="match status" value="1"/>
</dbReference>
<dbReference type="InterPro" id="IPR003817">
    <property type="entry name" value="PS_Dcarbxylase"/>
</dbReference>
<organism evidence="4 5">
    <name type="scientific">Panaeolus cyanescens</name>
    <dbReference type="NCBI Taxonomy" id="181874"/>
    <lineage>
        <taxon>Eukaryota</taxon>
        <taxon>Fungi</taxon>
        <taxon>Dikarya</taxon>
        <taxon>Basidiomycota</taxon>
        <taxon>Agaricomycotina</taxon>
        <taxon>Agaricomycetes</taxon>
        <taxon>Agaricomycetidae</taxon>
        <taxon>Agaricales</taxon>
        <taxon>Agaricineae</taxon>
        <taxon>Galeropsidaceae</taxon>
        <taxon>Panaeolus</taxon>
    </lineage>
</organism>
<keyword evidence="1" id="KW-0210">Decarboxylase</keyword>
<dbReference type="InterPro" id="IPR022237">
    <property type="entry name" value="PsiD-like"/>
</dbReference>
<evidence type="ECO:0000313" key="4">
    <source>
        <dbReference type="EMBL" id="PPR02342.1"/>
    </source>
</evidence>
<dbReference type="GO" id="GO:0006646">
    <property type="term" value="P:phosphatidylethanolamine biosynthetic process"/>
    <property type="evidence" value="ECO:0007669"/>
    <property type="project" value="TreeGrafter"/>
</dbReference>
<dbReference type="GO" id="GO:0004609">
    <property type="term" value="F:phosphatidylserine decarboxylase activity"/>
    <property type="evidence" value="ECO:0007669"/>
    <property type="project" value="InterPro"/>
</dbReference>
<dbReference type="STRING" id="181874.A0A409YH77"/>
<dbReference type="OrthoDB" id="5973539at2759"/>
<dbReference type="AlphaFoldDB" id="A0A409YH77"/>
<dbReference type="GO" id="GO:0005739">
    <property type="term" value="C:mitochondrion"/>
    <property type="evidence" value="ECO:0007669"/>
    <property type="project" value="TreeGrafter"/>
</dbReference>